<keyword evidence="4 5" id="KW-0173">Coenzyme A biosynthesis</keyword>
<evidence type="ECO:0000313" key="7">
    <source>
        <dbReference type="EMBL" id="MEK8180042.1"/>
    </source>
</evidence>
<dbReference type="InterPro" id="IPR027417">
    <property type="entry name" value="P-loop_NTPase"/>
</dbReference>
<accession>A0ABU9E065</accession>
<evidence type="ECO:0000313" key="8">
    <source>
        <dbReference type="Proteomes" id="UP001491349"/>
    </source>
</evidence>
<protein>
    <recommendedName>
        <fullName evidence="5 6">Dephospho-CoA kinase</fullName>
        <ecNumber evidence="5 6">2.7.1.24</ecNumber>
    </recommendedName>
    <alternativeName>
        <fullName evidence="5">Dephosphocoenzyme A kinase</fullName>
    </alternativeName>
</protein>
<evidence type="ECO:0000256" key="5">
    <source>
        <dbReference type="HAMAP-Rule" id="MF_00376"/>
    </source>
</evidence>
<dbReference type="Pfam" id="PF01121">
    <property type="entry name" value="CoaE"/>
    <property type="match status" value="1"/>
</dbReference>
<keyword evidence="8" id="KW-1185">Reference proteome</keyword>
<evidence type="ECO:0000256" key="1">
    <source>
        <dbReference type="ARBA" id="ARBA00009018"/>
    </source>
</evidence>
<comment type="caution">
    <text evidence="7">The sequence shown here is derived from an EMBL/GenBank/DDBJ whole genome shotgun (WGS) entry which is preliminary data.</text>
</comment>
<reference evidence="7 8" key="1">
    <citation type="submission" date="2024-04" db="EMBL/GenBank/DDBJ databases">
        <title>draft genome sequnece of Flavobacterium buctense JCM 30750.</title>
        <authorList>
            <person name="Kim D.-U."/>
        </authorList>
    </citation>
    <scope>NUCLEOTIDE SEQUENCE [LARGE SCALE GENOMIC DNA]</scope>
    <source>
        <strain evidence="7 8">JCM 30750</strain>
    </source>
</reference>
<proteinExistence type="inferred from homology"/>
<keyword evidence="2 5" id="KW-0547">Nucleotide-binding</keyword>
<name>A0ABU9E065_9FLAO</name>
<feature type="binding site" evidence="5">
    <location>
        <begin position="12"/>
        <end position="17"/>
    </location>
    <ligand>
        <name>ATP</name>
        <dbReference type="ChEBI" id="CHEBI:30616"/>
    </ligand>
</feature>
<comment type="subcellular location">
    <subcellularLocation>
        <location evidence="5">Cytoplasm</location>
    </subcellularLocation>
</comment>
<dbReference type="SUPFAM" id="SSF52540">
    <property type="entry name" value="P-loop containing nucleoside triphosphate hydrolases"/>
    <property type="match status" value="1"/>
</dbReference>
<evidence type="ECO:0000256" key="4">
    <source>
        <dbReference type="ARBA" id="ARBA00022993"/>
    </source>
</evidence>
<organism evidence="7 8">
    <name type="scientific">Flavobacterium buctense</name>
    <dbReference type="NCBI Taxonomy" id="1648146"/>
    <lineage>
        <taxon>Bacteria</taxon>
        <taxon>Pseudomonadati</taxon>
        <taxon>Bacteroidota</taxon>
        <taxon>Flavobacteriia</taxon>
        <taxon>Flavobacteriales</taxon>
        <taxon>Flavobacteriaceae</taxon>
        <taxon>Flavobacterium</taxon>
    </lineage>
</organism>
<sequence>MTKIIGLTGGIGSGKTMVANYMKSLGIPVYIADEEAKKIMDTHEVVKLVQNAFGNTVINNNKINREQLAKLVFNNPKQLQKLNAIIHPIVKQNFDNWVKNQVNVPFVVKEAAILFESGGDKYCDSIITVTAPLEIRLERVIQRDKTNQKSVLDRMKNQWPDEKKIENSDYVIHNITMDDTKNQVDNILKILKNQ</sequence>
<dbReference type="PANTHER" id="PTHR10695">
    <property type="entry name" value="DEPHOSPHO-COA KINASE-RELATED"/>
    <property type="match status" value="1"/>
</dbReference>
<dbReference type="Proteomes" id="UP001491349">
    <property type="component" value="Unassembled WGS sequence"/>
</dbReference>
<dbReference type="HAMAP" id="MF_00376">
    <property type="entry name" value="Dephospho_CoA_kinase"/>
    <property type="match status" value="1"/>
</dbReference>
<evidence type="ECO:0000256" key="2">
    <source>
        <dbReference type="ARBA" id="ARBA00022741"/>
    </source>
</evidence>
<keyword evidence="5 7" id="KW-0808">Transferase</keyword>
<comment type="function">
    <text evidence="5">Catalyzes the phosphorylation of the 3'-hydroxyl group of dephosphocoenzyme A to form coenzyme A.</text>
</comment>
<dbReference type="GO" id="GO:0004140">
    <property type="term" value="F:dephospho-CoA kinase activity"/>
    <property type="evidence" value="ECO:0007669"/>
    <property type="project" value="UniProtKB-EC"/>
</dbReference>
<comment type="catalytic activity">
    <reaction evidence="5">
        <text>3'-dephospho-CoA + ATP = ADP + CoA + H(+)</text>
        <dbReference type="Rhea" id="RHEA:18245"/>
        <dbReference type="ChEBI" id="CHEBI:15378"/>
        <dbReference type="ChEBI" id="CHEBI:30616"/>
        <dbReference type="ChEBI" id="CHEBI:57287"/>
        <dbReference type="ChEBI" id="CHEBI:57328"/>
        <dbReference type="ChEBI" id="CHEBI:456216"/>
        <dbReference type="EC" id="2.7.1.24"/>
    </reaction>
</comment>
<dbReference type="CDD" id="cd02022">
    <property type="entry name" value="DPCK"/>
    <property type="match status" value="1"/>
</dbReference>
<dbReference type="RefSeq" id="WP_187660512.1">
    <property type="nucleotide sequence ID" value="NZ_JACTAB010000004.1"/>
</dbReference>
<dbReference type="PROSITE" id="PS51219">
    <property type="entry name" value="DPCK"/>
    <property type="match status" value="1"/>
</dbReference>
<dbReference type="EC" id="2.7.1.24" evidence="5 6"/>
<dbReference type="NCBIfam" id="TIGR00152">
    <property type="entry name" value="dephospho-CoA kinase"/>
    <property type="match status" value="1"/>
</dbReference>
<comment type="similarity">
    <text evidence="1 5">Belongs to the CoaE family.</text>
</comment>
<evidence type="ECO:0000256" key="3">
    <source>
        <dbReference type="ARBA" id="ARBA00022840"/>
    </source>
</evidence>
<dbReference type="InterPro" id="IPR001977">
    <property type="entry name" value="Depp_CoAkinase"/>
</dbReference>
<evidence type="ECO:0000256" key="6">
    <source>
        <dbReference type="NCBIfam" id="TIGR00152"/>
    </source>
</evidence>
<gene>
    <name evidence="5 7" type="primary">coaE</name>
    <name evidence="7" type="ORF">WMW71_06775</name>
</gene>
<dbReference type="EMBL" id="JBBPCB010000003">
    <property type="protein sequence ID" value="MEK8180042.1"/>
    <property type="molecule type" value="Genomic_DNA"/>
</dbReference>
<keyword evidence="5" id="KW-0963">Cytoplasm</keyword>
<dbReference type="Gene3D" id="3.40.50.300">
    <property type="entry name" value="P-loop containing nucleotide triphosphate hydrolases"/>
    <property type="match status" value="1"/>
</dbReference>
<comment type="pathway">
    <text evidence="5">Cofactor biosynthesis; coenzyme A biosynthesis; CoA from (R)-pantothenate: step 5/5.</text>
</comment>
<keyword evidence="3 5" id="KW-0067">ATP-binding</keyword>
<keyword evidence="5 7" id="KW-0418">Kinase</keyword>
<dbReference type="PANTHER" id="PTHR10695:SF46">
    <property type="entry name" value="BIFUNCTIONAL COENZYME A SYNTHASE-RELATED"/>
    <property type="match status" value="1"/>
</dbReference>